<dbReference type="GO" id="GO:0008270">
    <property type="term" value="F:zinc ion binding"/>
    <property type="evidence" value="ECO:0007669"/>
    <property type="project" value="UniProtKB-UniRule"/>
</dbReference>
<dbReference type="PROSITE" id="PS50980">
    <property type="entry name" value="COA_CT_NTER"/>
    <property type="match status" value="1"/>
</dbReference>
<keyword evidence="5" id="KW-0150">Chloroplast</keyword>
<evidence type="ECO:0000256" key="3">
    <source>
        <dbReference type="HAMAP-Rule" id="MF_01395"/>
    </source>
</evidence>
<dbReference type="EC" id="2.1.3.15" evidence="3"/>
<comment type="subunit">
    <text evidence="1">Acetyl-CoA carboxylase is a heterohexamer composed of biotin carboxyl carrier protein, biotin carboxylase and 2 subunits each of ACCase subunit alpha and ACCase plastid-coded subunit beta (accD).</text>
</comment>
<evidence type="ECO:0000313" key="5">
    <source>
        <dbReference type="EMBL" id="ABO69279.1"/>
    </source>
</evidence>
<dbReference type="Pfam" id="PF01039">
    <property type="entry name" value="Carboxyl_trans"/>
    <property type="match status" value="1"/>
</dbReference>
<keyword evidence="3" id="KW-0863">Zinc-finger</keyword>
<dbReference type="GO" id="GO:0003989">
    <property type="term" value="F:acetyl-CoA carboxylase activity"/>
    <property type="evidence" value="ECO:0007669"/>
    <property type="project" value="InterPro"/>
</dbReference>
<dbReference type="Gene3D" id="3.90.226.10">
    <property type="entry name" value="2-enoyl-CoA Hydratase, Chain A, domain 1"/>
    <property type="match status" value="1"/>
</dbReference>
<feature type="domain" description="CoA carboxyltransferase N-terminal" evidence="4">
    <location>
        <begin position="71"/>
        <end position="341"/>
    </location>
</feature>
<comment type="subcellular location">
    <subcellularLocation>
        <location evidence="3">Plastid</location>
        <location evidence="3">Chloroplast stroma</location>
    </subcellularLocation>
</comment>
<feature type="binding site" evidence="3">
    <location>
        <position position="75"/>
    </location>
    <ligand>
        <name>Zn(2+)</name>
        <dbReference type="ChEBI" id="CHEBI:29105"/>
    </ligand>
</feature>
<comment type="cofactor">
    <cofactor evidence="3">
        <name>Zn(2+)</name>
        <dbReference type="ChEBI" id="CHEBI:29105"/>
    </cofactor>
    <text evidence="3">Binds 1 zinc ion per subunit.</text>
</comment>
<keyword evidence="3" id="KW-0862">Zinc</keyword>
<reference evidence="5" key="1">
    <citation type="journal article" date="2007" name="BMC Genomics">
        <title>The chloroplast genome sequence of the green alga Leptosira terrestris: multiple losses of the inverted repeat and extensive genome rearrangements within the Trebouxiophyceae.</title>
        <authorList>
            <person name="de Cambiaire J.C."/>
            <person name="Otis C."/>
            <person name="Turmel M."/>
            <person name="Lemieux C."/>
        </authorList>
    </citation>
    <scope>NUCLEOTIDE SEQUENCE [LARGE SCALE GENOMIC DNA]</scope>
</reference>
<feature type="binding site" evidence="3">
    <location>
        <position position="74"/>
    </location>
    <ligand>
        <name>Zn(2+)</name>
        <dbReference type="ChEBI" id="CHEBI:29105"/>
    </ligand>
</feature>
<evidence type="ECO:0000259" key="4">
    <source>
        <dbReference type="PROSITE" id="PS50980"/>
    </source>
</evidence>
<proteinExistence type="inferred from homology"/>
<organism evidence="5">
    <name type="scientific">Pleurastrum terricola</name>
    <name type="common">Filamentous green alga</name>
    <name type="synonym">Leptosira terrestris</name>
    <dbReference type="NCBI Taxonomy" id="34116"/>
    <lineage>
        <taxon>Eukaryota</taxon>
        <taxon>Viridiplantae</taxon>
        <taxon>Chlorophyta</taxon>
        <taxon>core chlorophytes</taxon>
        <taxon>Chlorophyceae</taxon>
        <taxon>CS clade</taxon>
        <taxon>Chlamydomonadales</taxon>
        <taxon>Pleurastraceae</taxon>
        <taxon>Pleurastrum</taxon>
    </lineage>
</organism>
<comment type="caution">
    <text evidence="3">Lacks conserved residue(s) required for the propagation of feature annotation.</text>
</comment>
<keyword evidence="3" id="KW-0443">Lipid metabolism</keyword>
<keyword evidence="2 3" id="KW-0808">Transferase</keyword>
<keyword evidence="3" id="KW-0479">Metal-binding</keyword>
<dbReference type="PRINTS" id="PR01070">
    <property type="entry name" value="ACCCTRFRASEB"/>
</dbReference>
<comment type="function">
    <text evidence="3">Component of the acetyl coenzyme A carboxylase (ACC) complex. Biotin carboxylase (BC) catalyzes the carboxylation of biotin on its carrier protein (BCCP) and then the CO(2) group is transferred by the transcarboxylase to acetyl-CoA to form malonyl-CoA.</text>
</comment>
<gene>
    <name evidence="3 5" type="primary">accD</name>
</gene>
<reference evidence="5" key="2">
    <citation type="submission" date="2007-03" db="EMBL/GenBank/DDBJ databases">
        <authorList>
            <consortium name="NIH - Zebrafish Gene Collection (ZGC) project"/>
        </authorList>
    </citation>
    <scope>NUCLEOTIDE SEQUENCE</scope>
</reference>
<keyword evidence="3" id="KW-0276">Fatty acid metabolism</keyword>
<comment type="pathway">
    <text evidence="3">Lipid metabolism; malonyl-CoA biosynthesis; malonyl-CoA from acetyl-CoA: step 1/1.</text>
</comment>
<keyword evidence="3" id="KW-0067">ATP-binding</keyword>
<dbReference type="InterPro" id="IPR034733">
    <property type="entry name" value="AcCoA_carboxyl_beta"/>
</dbReference>
<dbReference type="PANTHER" id="PTHR42995:SF5">
    <property type="entry name" value="ACETYL-COENZYME A CARBOXYLASE CARBOXYL TRANSFERASE SUBUNIT BETA, CHLOROPLASTIC"/>
    <property type="match status" value="1"/>
</dbReference>
<comment type="similarity">
    <text evidence="3">Belongs to the AccD/PCCB family.</text>
</comment>
<dbReference type="HAMAP" id="MF_01395">
    <property type="entry name" value="AcetylCoA_CT_beta"/>
    <property type="match status" value="1"/>
</dbReference>
<dbReference type="InterPro" id="IPR029045">
    <property type="entry name" value="ClpP/crotonase-like_dom_sf"/>
</dbReference>
<dbReference type="InterPro" id="IPR000438">
    <property type="entry name" value="Acetyl_CoA_COase_Trfase_b_su"/>
</dbReference>
<keyword evidence="3" id="KW-0444">Lipid biosynthesis</keyword>
<sequence length="599" mass="67981">MTLINRIDQLTNREDKAKFFQEVRMIDNPLATDIKRARELEQIEREERFKAFAEARQNNDIEKAMDTSQPLWVCCKFCHYNNFKKHLRERLYICVHCSAYLPMSSYDRVDHLIDKGTWQELDETLSPIDTLKFFDDFSYAERLYDSQKETKMLDAVITGFGILDGYPVAIGVMDFHFMGGSMGAVVGEKITRLIEFATYKALPLILVCASGGARMQEGALSLMQMAKISAALEIYHTYAKLFHISVLTSPTTGGVTASFGMLADLVIAEPNAVIAFAGKRIIENILNMEVSAEFQTAENMFNHGIIDHIIPRDQLKGVLSEFLRFHVNNETPFKHAGHLPRFQTMSYSLLNQEKYRLSIDQKLKSNKNLISTTLNTSKNDKIDINQKFDLNLESLNLDLLNSQPHSNFRTNGTNRTDKLETIPSKQQQLVAQVEKSLLEISALIFRSMNSISNVEEGMSYKVSRKASGFNLSVGTGKYFSVQSQKQDSTFNQSLTDKTKHKPLVLSEEGKISISTAGNSNIGMSRQAKTINTLNIAKQKSNLYFSIAAKKRRILTILQNKRNLLTRAETQELIKIDSFLQLQIKPRLQSLLDLDIYSNN</sequence>
<dbReference type="GO" id="GO:0009570">
    <property type="term" value="C:chloroplast stroma"/>
    <property type="evidence" value="ECO:0007669"/>
    <property type="project" value="UniProtKB-SubCell"/>
</dbReference>
<evidence type="ECO:0000256" key="2">
    <source>
        <dbReference type="ARBA" id="ARBA00022679"/>
    </source>
</evidence>
<feature type="binding site" evidence="3">
    <location>
        <position position="94"/>
    </location>
    <ligand>
        <name>Zn(2+)</name>
        <dbReference type="ChEBI" id="CHEBI:29105"/>
    </ligand>
</feature>
<dbReference type="GO" id="GO:0009317">
    <property type="term" value="C:acetyl-CoA carboxylase complex"/>
    <property type="evidence" value="ECO:0007669"/>
    <property type="project" value="InterPro"/>
</dbReference>
<dbReference type="GeneID" id="5383769"/>
<keyword evidence="5" id="KW-0934">Plastid</keyword>
<dbReference type="GO" id="GO:0006633">
    <property type="term" value="P:fatty acid biosynthetic process"/>
    <property type="evidence" value="ECO:0007669"/>
    <property type="project" value="UniProtKB-KW"/>
</dbReference>
<comment type="catalytic activity">
    <reaction evidence="3">
        <text>N(6)-carboxybiotinyl-L-lysyl-[protein] + acetyl-CoA = N(6)-biotinyl-L-lysyl-[protein] + malonyl-CoA</text>
        <dbReference type="Rhea" id="RHEA:54728"/>
        <dbReference type="Rhea" id="RHEA-COMP:10505"/>
        <dbReference type="Rhea" id="RHEA-COMP:10506"/>
        <dbReference type="ChEBI" id="CHEBI:57288"/>
        <dbReference type="ChEBI" id="CHEBI:57384"/>
        <dbReference type="ChEBI" id="CHEBI:83144"/>
        <dbReference type="ChEBI" id="CHEBI:83145"/>
        <dbReference type="EC" id="2.1.3.15"/>
    </reaction>
</comment>
<dbReference type="InterPro" id="IPR011762">
    <property type="entry name" value="COA_CT_N"/>
</dbReference>
<dbReference type="GO" id="GO:0005524">
    <property type="term" value="F:ATP binding"/>
    <property type="evidence" value="ECO:0007669"/>
    <property type="project" value="UniProtKB-KW"/>
</dbReference>
<dbReference type="AlphaFoldDB" id="A6YG56"/>
<dbReference type="EMBL" id="EF506945">
    <property type="protein sequence ID" value="ABO69279.1"/>
    <property type="molecule type" value="Genomic_DNA"/>
</dbReference>
<evidence type="ECO:0000256" key="1">
    <source>
        <dbReference type="ARBA" id="ARBA00011842"/>
    </source>
</evidence>
<feature type="binding site" evidence="3">
    <location>
        <position position="97"/>
    </location>
    <ligand>
        <name>Zn(2+)</name>
        <dbReference type="ChEBI" id="CHEBI:29105"/>
    </ligand>
</feature>
<keyword evidence="3" id="KW-0275">Fatty acid biosynthesis</keyword>
<keyword evidence="3" id="KW-0547">Nucleotide-binding</keyword>
<dbReference type="NCBIfam" id="TIGR00515">
    <property type="entry name" value="accD"/>
    <property type="match status" value="1"/>
</dbReference>
<dbReference type="UniPathway" id="UPA00655">
    <property type="reaction ID" value="UER00711"/>
</dbReference>
<dbReference type="SUPFAM" id="SSF52096">
    <property type="entry name" value="ClpP/crotonase"/>
    <property type="match status" value="1"/>
</dbReference>
<dbReference type="GO" id="GO:2001295">
    <property type="term" value="P:malonyl-CoA biosynthetic process"/>
    <property type="evidence" value="ECO:0007669"/>
    <property type="project" value="UniProtKB-UniRule"/>
</dbReference>
<dbReference type="PANTHER" id="PTHR42995">
    <property type="entry name" value="ACETYL-COENZYME A CARBOXYLASE CARBOXYL TRANSFERASE SUBUNIT BETA, CHLOROPLASTIC"/>
    <property type="match status" value="1"/>
</dbReference>
<comment type="subunit">
    <text evidence="3">Acetyl-CoA carboxylase is a heterohexamer composed of biotin carboxyl carrier protein, biotin carboxylase and two subunits each of ACCase subunit alpha and ACCase plastid-coded subunit beta (accD).</text>
</comment>
<protein>
    <recommendedName>
        <fullName evidence="3">Acetyl-coenzyme A carboxylase carboxyl transferase subunit beta, chloroplastic</fullName>
        <shortName evidence="3">ACCase subunit beta</shortName>
        <shortName evidence="3">Acetyl-CoA carboxylase carboxyltransferase subunit beta</shortName>
        <ecNumber evidence="3">2.1.3.15</ecNumber>
    </recommendedName>
</protein>
<dbReference type="GO" id="GO:0016743">
    <property type="term" value="F:carboxyl- or carbamoyltransferase activity"/>
    <property type="evidence" value="ECO:0007669"/>
    <property type="project" value="UniProtKB-UniRule"/>
</dbReference>
<dbReference type="RefSeq" id="YP_001382133.1">
    <property type="nucleotide sequence ID" value="NC_009681.1"/>
</dbReference>
<geneLocation type="chloroplast" evidence="5"/>
<name>A6YG56_PLETE</name>
<accession>A6YG56</accession>